<name>A2FLL7_TRIV3</name>
<comment type="subcellular location">
    <subcellularLocation>
        <location evidence="1">Membrane</location>
        <topology evidence="1">Single-pass type I membrane protein</topology>
    </subcellularLocation>
</comment>
<keyword evidence="5 6" id="KW-0472">Membrane</keyword>
<dbReference type="Pfam" id="PF03388">
    <property type="entry name" value="Lectin_leg-like"/>
    <property type="match status" value="1"/>
</dbReference>
<dbReference type="VEuPathDB" id="TrichDB:TVAG_479550"/>
<keyword evidence="3" id="KW-0732">Signal</keyword>
<dbReference type="InterPro" id="IPR051136">
    <property type="entry name" value="Intracellular_Lectin-GPT"/>
</dbReference>
<dbReference type="PANTHER" id="PTHR12223">
    <property type="entry name" value="VESICULAR MANNOSE-BINDING LECTIN"/>
    <property type="match status" value="1"/>
</dbReference>
<dbReference type="CDD" id="cd07308">
    <property type="entry name" value="lectin_leg-like"/>
    <property type="match status" value="1"/>
</dbReference>
<dbReference type="GO" id="GO:0005793">
    <property type="term" value="C:endoplasmic reticulum-Golgi intermediate compartment"/>
    <property type="evidence" value="ECO:0000318"/>
    <property type="project" value="GO_Central"/>
</dbReference>
<dbReference type="InParanoid" id="A2FLL7"/>
<keyword evidence="9" id="KW-1185">Reference proteome</keyword>
<dbReference type="PROSITE" id="PS51328">
    <property type="entry name" value="L_LECTIN_LIKE"/>
    <property type="match status" value="1"/>
</dbReference>
<dbReference type="Proteomes" id="UP000001542">
    <property type="component" value="Unassembled WGS sequence"/>
</dbReference>
<evidence type="ECO:0000256" key="2">
    <source>
        <dbReference type="ARBA" id="ARBA00022692"/>
    </source>
</evidence>
<evidence type="ECO:0000256" key="3">
    <source>
        <dbReference type="ARBA" id="ARBA00022729"/>
    </source>
</evidence>
<dbReference type="VEuPathDB" id="TrichDB:TVAGG3_0828280"/>
<protein>
    <submittedName>
        <fullName evidence="8">Legume-like lectin family protein</fullName>
    </submittedName>
</protein>
<keyword evidence="2 6" id="KW-0812">Transmembrane</keyword>
<evidence type="ECO:0000259" key="7">
    <source>
        <dbReference type="PROSITE" id="PS51328"/>
    </source>
</evidence>
<proteinExistence type="predicted"/>
<keyword evidence="4 6" id="KW-1133">Transmembrane helix</keyword>
<dbReference type="SMR" id="A2FLL7"/>
<evidence type="ECO:0000256" key="5">
    <source>
        <dbReference type="ARBA" id="ARBA00023136"/>
    </source>
</evidence>
<dbReference type="EMBL" id="DS113871">
    <property type="protein sequence ID" value="EAX94190.1"/>
    <property type="molecule type" value="Genomic_DNA"/>
</dbReference>
<dbReference type="GO" id="GO:0030134">
    <property type="term" value="C:COPII-coated ER to Golgi transport vesicle"/>
    <property type="evidence" value="ECO:0000318"/>
    <property type="project" value="GO_Central"/>
</dbReference>
<dbReference type="KEGG" id="tva:4751918"/>
<sequence>MLFSYFSLGSCKSLLDLQEPFRLDENSTINTWSFFGNTQIYSDQIVLLPPIRRSKGSMWSKAILPDDSWSIRVDLTVIQPHEELSFALFYTSDAASDTSFNGGPSAFKGLAIIGEFIRINETTKKFTLNSLQSDGSIDLRTVALPNPDLTFDVEDDFTFGLIFGISNNQIYTAVDPGDGQLIRGSRQKAEFDYSEFYLGLTAQNKAYESGLLLSKLQLSMEGDISDKSHDMDNFYQPETHTNTNDSYYDTLHYKHNAFKEMEKQYTLGRAASYNVQHGGLYNSTSYSTVLDLIDEAFKATESMATFKNINEYIKTDLAKYVQDWQGVMTEACRSMGEVNKSIYDNYVSANDMLGYFNQSVNQVFKSIFKSSRNFTNELINLSKVEIKFDLPKKTSILSYIFIFICVIELFVTFFLFTHMDEITKAVHLPGAFL</sequence>
<dbReference type="GO" id="GO:0000139">
    <property type="term" value="C:Golgi membrane"/>
    <property type="evidence" value="ECO:0000318"/>
    <property type="project" value="GO_Central"/>
</dbReference>
<accession>A2FLL7</accession>
<dbReference type="InterPro" id="IPR005052">
    <property type="entry name" value="Lectin_leg"/>
</dbReference>
<feature type="transmembrane region" description="Helical" evidence="6">
    <location>
        <begin position="396"/>
        <end position="416"/>
    </location>
</feature>
<dbReference type="Gene3D" id="2.60.120.200">
    <property type="match status" value="1"/>
</dbReference>
<evidence type="ECO:0000256" key="6">
    <source>
        <dbReference type="SAM" id="Phobius"/>
    </source>
</evidence>
<feature type="domain" description="L-type lectin-like" evidence="7">
    <location>
        <begin position="9"/>
        <end position="221"/>
    </location>
</feature>
<dbReference type="GO" id="GO:0006888">
    <property type="term" value="P:endoplasmic reticulum to Golgi vesicle-mediated transport"/>
    <property type="evidence" value="ECO:0000318"/>
    <property type="project" value="GO_Central"/>
</dbReference>
<dbReference type="SUPFAM" id="SSF49899">
    <property type="entry name" value="Concanavalin A-like lectins/glucanases"/>
    <property type="match status" value="1"/>
</dbReference>
<dbReference type="GO" id="GO:0005537">
    <property type="term" value="F:D-mannose binding"/>
    <property type="evidence" value="ECO:0000318"/>
    <property type="project" value="GO_Central"/>
</dbReference>
<evidence type="ECO:0000256" key="4">
    <source>
        <dbReference type="ARBA" id="ARBA00022989"/>
    </source>
</evidence>
<reference evidence="8" key="1">
    <citation type="submission" date="2006-10" db="EMBL/GenBank/DDBJ databases">
        <authorList>
            <person name="Amadeo P."/>
            <person name="Zhao Q."/>
            <person name="Wortman J."/>
            <person name="Fraser-Liggett C."/>
            <person name="Carlton J."/>
        </authorList>
    </citation>
    <scope>NUCLEOTIDE SEQUENCE</scope>
    <source>
        <strain evidence="8">G3</strain>
    </source>
</reference>
<organism evidence="8 9">
    <name type="scientific">Trichomonas vaginalis (strain ATCC PRA-98 / G3)</name>
    <dbReference type="NCBI Taxonomy" id="412133"/>
    <lineage>
        <taxon>Eukaryota</taxon>
        <taxon>Metamonada</taxon>
        <taxon>Parabasalia</taxon>
        <taxon>Trichomonadida</taxon>
        <taxon>Trichomonadidae</taxon>
        <taxon>Trichomonas</taxon>
    </lineage>
</organism>
<dbReference type="PANTHER" id="PTHR12223:SF28">
    <property type="entry name" value="LECTIN, MANNOSE BINDING 1 LIKE"/>
    <property type="match status" value="1"/>
</dbReference>
<dbReference type="InterPro" id="IPR013320">
    <property type="entry name" value="ConA-like_dom_sf"/>
</dbReference>
<dbReference type="STRING" id="5722.A2FLL7"/>
<gene>
    <name evidence="8" type="ORF">TVAG_479550</name>
</gene>
<evidence type="ECO:0000313" key="8">
    <source>
        <dbReference type="EMBL" id="EAX94190.1"/>
    </source>
</evidence>
<dbReference type="GO" id="GO:0005789">
    <property type="term" value="C:endoplasmic reticulum membrane"/>
    <property type="evidence" value="ECO:0000318"/>
    <property type="project" value="GO_Central"/>
</dbReference>
<dbReference type="AlphaFoldDB" id="A2FLL7"/>
<evidence type="ECO:0000313" key="9">
    <source>
        <dbReference type="Proteomes" id="UP000001542"/>
    </source>
</evidence>
<evidence type="ECO:0000256" key="1">
    <source>
        <dbReference type="ARBA" id="ARBA00004479"/>
    </source>
</evidence>
<reference evidence="8" key="2">
    <citation type="journal article" date="2007" name="Science">
        <title>Draft genome sequence of the sexually transmitted pathogen Trichomonas vaginalis.</title>
        <authorList>
            <person name="Carlton J.M."/>
            <person name="Hirt R.P."/>
            <person name="Silva J.C."/>
            <person name="Delcher A.L."/>
            <person name="Schatz M."/>
            <person name="Zhao Q."/>
            <person name="Wortman J.R."/>
            <person name="Bidwell S.L."/>
            <person name="Alsmark U.C.M."/>
            <person name="Besteiro S."/>
            <person name="Sicheritz-Ponten T."/>
            <person name="Noel C.J."/>
            <person name="Dacks J.B."/>
            <person name="Foster P.G."/>
            <person name="Simillion C."/>
            <person name="Van de Peer Y."/>
            <person name="Miranda-Saavedra D."/>
            <person name="Barton G.J."/>
            <person name="Westrop G.D."/>
            <person name="Mueller S."/>
            <person name="Dessi D."/>
            <person name="Fiori P.L."/>
            <person name="Ren Q."/>
            <person name="Paulsen I."/>
            <person name="Zhang H."/>
            <person name="Bastida-Corcuera F.D."/>
            <person name="Simoes-Barbosa A."/>
            <person name="Brown M.T."/>
            <person name="Hayes R.D."/>
            <person name="Mukherjee M."/>
            <person name="Okumura C.Y."/>
            <person name="Schneider R."/>
            <person name="Smith A.J."/>
            <person name="Vanacova S."/>
            <person name="Villalvazo M."/>
            <person name="Haas B.J."/>
            <person name="Pertea M."/>
            <person name="Feldblyum T.V."/>
            <person name="Utterback T.R."/>
            <person name="Shu C.L."/>
            <person name="Osoegawa K."/>
            <person name="de Jong P.J."/>
            <person name="Hrdy I."/>
            <person name="Horvathova L."/>
            <person name="Zubacova Z."/>
            <person name="Dolezal P."/>
            <person name="Malik S.B."/>
            <person name="Logsdon J.M. Jr."/>
            <person name="Henze K."/>
            <person name="Gupta A."/>
            <person name="Wang C.C."/>
            <person name="Dunne R.L."/>
            <person name="Upcroft J.A."/>
            <person name="Upcroft P."/>
            <person name="White O."/>
            <person name="Salzberg S.L."/>
            <person name="Tang P."/>
            <person name="Chiu C.-H."/>
            <person name="Lee Y.-S."/>
            <person name="Embley T.M."/>
            <person name="Coombs G.H."/>
            <person name="Mottram J.C."/>
            <person name="Tachezy J."/>
            <person name="Fraser-Liggett C.M."/>
            <person name="Johnson P.J."/>
        </authorList>
    </citation>
    <scope>NUCLEOTIDE SEQUENCE [LARGE SCALE GENOMIC DNA]</scope>
    <source>
        <strain evidence="8">G3</strain>
    </source>
</reference>
<dbReference type="RefSeq" id="XP_001307120.1">
    <property type="nucleotide sequence ID" value="XM_001307119.1"/>
</dbReference>